<evidence type="ECO:0000313" key="5">
    <source>
        <dbReference type="Proteomes" id="UP000176939"/>
    </source>
</evidence>
<comment type="caution">
    <text evidence="4">The sequence shown here is derived from an EMBL/GenBank/DDBJ whole genome shotgun (WGS) entry which is preliminary data.</text>
</comment>
<dbReference type="PANTHER" id="PTHR46401">
    <property type="entry name" value="GLYCOSYLTRANSFERASE WBBK-RELATED"/>
    <property type="match status" value="1"/>
</dbReference>
<evidence type="ECO:0000259" key="3">
    <source>
        <dbReference type="Pfam" id="PF13439"/>
    </source>
</evidence>
<dbReference type="AlphaFoldDB" id="A0A1F7WZR9"/>
<evidence type="ECO:0000256" key="1">
    <source>
        <dbReference type="ARBA" id="ARBA00022679"/>
    </source>
</evidence>
<dbReference type="InterPro" id="IPR028098">
    <property type="entry name" value="Glyco_trans_4-like_N"/>
</dbReference>
<accession>A0A1F7WZR9</accession>
<evidence type="ECO:0000313" key="4">
    <source>
        <dbReference type="EMBL" id="OGM08290.1"/>
    </source>
</evidence>
<keyword evidence="1" id="KW-0808">Transferase</keyword>
<protein>
    <submittedName>
        <fullName evidence="4">Uncharacterized protein</fullName>
    </submittedName>
</protein>
<reference evidence="4 5" key="1">
    <citation type="journal article" date="2016" name="Nat. Commun.">
        <title>Thousands of microbial genomes shed light on interconnected biogeochemical processes in an aquifer system.</title>
        <authorList>
            <person name="Anantharaman K."/>
            <person name="Brown C.T."/>
            <person name="Hug L.A."/>
            <person name="Sharon I."/>
            <person name="Castelle C.J."/>
            <person name="Probst A.J."/>
            <person name="Thomas B.C."/>
            <person name="Singh A."/>
            <person name="Wilkins M.J."/>
            <person name="Karaoz U."/>
            <person name="Brodie E.L."/>
            <person name="Williams K.H."/>
            <person name="Hubbard S.S."/>
            <person name="Banfield J.F."/>
        </authorList>
    </citation>
    <scope>NUCLEOTIDE SEQUENCE [LARGE SCALE GENOMIC DNA]</scope>
</reference>
<dbReference type="InterPro" id="IPR001296">
    <property type="entry name" value="Glyco_trans_1"/>
</dbReference>
<name>A0A1F7WZR9_9BACT</name>
<organism evidence="4 5">
    <name type="scientific">Candidatus Woesebacteria bacterium RBG_13_36_22</name>
    <dbReference type="NCBI Taxonomy" id="1802478"/>
    <lineage>
        <taxon>Bacteria</taxon>
        <taxon>Candidatus Woeseibacteriota</taxon>
    </lineage>
</organism>
<dbReference type="Pfam" id="PF13439">
    <property type="entry name" value="Glyco_transf_4"/>
    <property type="match status" value="1"/>
</dbReference>
<dbReference type="Gene3D" id="3.40.50.2000">
    <property type="entry name" value="Glycogen Phosphorylase B"/>
    <property type="match status" value="2"/>
</dbReference>
<dbReference type="Pfam" id="PF00534">
    <property type="entry name" value="Glycos_transf_1"/>
    <property type="match status" value="1"/>
</dbReference>
<sequence length="377" mass="43773">MKIVIDARLYGLENAGLGRYVINLVKEIAEIDKKNNYVIFLRKKYFNELKLPENWKKVLTDFRHYSFLEQILLPFYIYKEKPDMVHFPHFNVPIFYFGDYIVTIHDLLMHSFKGIEVTTRNKCFYLLKRLGYKIVFGVAVKRSKKILVPSNVVKNELADCYKLHSNKVDVTYEGLDEEFVDSNLKEDKVLEEFNIEKPYLIYVGNAYPHKNLDKAIEAVKVFNNDEKKNLTFAIVSSRNIFVQRLKEKVDKTNSDSFIKILGFIPDNKLGVVYKNSLAFIYPSLSEGFGLQGLEAIASGTLVLASDIPVFKEIYNGHVLYFDPLRVDSIKDAINKAFVIDVEQRKRIIAEGKSFIKRYSWDKMARETLSVYENCASL</sequence>
<dbReference type="GO" id="GO:0016757">
    <property type="term" value="F:glycosyltransferase activity"/>
    <property type="evidence" value="ECO:0007669"/>
    <property type="project" value="InterPro"/>
</dbReference>
<evidence type="ECO:0000259" key="2">
    <source>
        <dbReference type="Pfam" id="PF00534"/>
    </source>
</evidence>
<gene>
    <name evidence="4" type="ORF">A2Z67_01120</name>
</gene>
<dbReference type="PANTHER" id="PTHR46401:SF2">
    <property type="entry name" value="GLYCOSYLTRANSFERASE WBBK-RELATED"/>
    <property type="match status" value="1"/>
</dbReference>
<feature type="domain" description="Glycosyltransferase subfamily 4-like N-terminal" evidence="3">
    <location>
        <begin position="16"/>
        <end position="178"/>
    </location>
</feature>
<dbReference type="EMBL" id="MGFQ01000052">
    <property type="protein sequence ID" value="OGM08290.1"/>
    <property type="molecule type" value="Genomic_DNA"/>
</dbReference>
<dbReference type="CDD" id="cd03809">
    <property type="entry name" value="GT4_MtfB-like"/>
    <property type="match status" value="1"/>
</dbReference>
<dbReference type="GO" id="GO:0009103">
    <property type="term" value="P:lipopolysaccharide biosynthetic process"/>
    <property type="evidence" value="ECO:0007669"/>
    <property type="project" value="TreeGrafter"/>
</dbReference>
<dbReference type="Proteomes" id="UP000176939">
    <property type="component" value="Unassembled WGS sequence"/>
</dbReference>
<dbReference type="SUPFAM" id="SSF53756">
    <property type="entry name" value="UDP-Glycosyltransferase/glycogen phosphorylase"/>
    <property type="match status" value="1"/>
</dbReference>
<proteinExistence type="predicted"/>
<feature type="domain" description="Glycosyl transferase family 1" evidence="2">
    <location>
        <begin position="192"/>
        <end position="352"/>
    </location>
</feature>